<feature type="compositionally biased region" description="Low complexity" evidence="6">
    <location>
        <begin position="188"/>
        <end position="199"/>
    </location>
</feature>
<keyword evidence="4 7" id="KW-1133">Transmembrane helix</keyword>
<feature type="compositionally biased region" description="Polar residues" evidence="6">
    <location>
        <begin position="222"/>
        <end position="233"/>
    </location>
</feature>
<feature type="transmembrane region" description="Helical" evidence="7">
    <location>
        <begin position="123"/>
        <end position="145"/>
    </location>
</feature>
<dbReference type="RefSeq" id="WP_188937989.1">
    <property type="nucleotide sequence ID" value="NZ_BMJC01000008.1"/>
</dbReference>
<feature type="transmembrane region" description="Helical" evidence="7">
    <location>
        <begin position="72"/>
        <end position="91"/>
    </location>
</feature>
<evidence type="ECO:0000256" key="2">
    <source>
        <dbReference type="ARBA" id="ARBA00007362"/>
    </source>
</evidence>
<evidence type="ECO:0000313" key="10">
    <source>
        <dbReference type="Proteomes" id="UP000607559"/>
    </source>
</evidence>
<dbReference type="GO" id="GO:0016020">
    <property type="term" value="C:membrane"/>
    <property type="evidence" value="ECO:0007669"/>
    <property type="project" value="UniProtKB-SubCell"/>
</dbReference>
<dbReference type="InterPro" id="IPR037185">
    <property type="entry name" value="EmrE-like"/>
</dbReference>
<accession>A0A8J2UIV3</accession>
<feature type="transmembrane region" description="Helical" evidence="7">
    <location>
        <begin position="46"/>
        <end position="65"/>
    </location>
</feature>
<comment type="caution">
    <text evidence="9">The sequence shown here is derived from an EMBL/GenBank/DDBJ whole genome shotgun (WGS) entry which is preliminary data.</text>
</comment>
<evidence type="ECO:0000259" key="8">
    <source>
        <dbReference type="Pfam" id="PF00892"/>
    </source>
</evidence>
<reference evidence="9" key="1">
    <citation type="journal article" date="2014" name="Int. J. Syst. Evol. Microbiol.">
        <title>Complete genome sequence of Corynebacterium casei LMG S-19264T (=DSM 44701T), isolated from a smear-ripened cheese.</title>
        <authorList>
            <consortium name="US DOE Joint Genome Institute (JGI-PGF)"/>
            <person name="Walter F."/>
            <person name="Albersmeier A."/>
            <person name="Kalinowski J."/>
            <person name="Ruckert C."/>
        </authorList>
    </citation>
    <scope>NUCLEOTIDE SEQUENCE</scope>
    <source>
        <strain evidence="9">CGMCC 1.15448</strain>
    </source>
</reference>
<gene>
    <name evidence="9" type="ORF">GCM10011511_55750</name>
</gene>
<sequence length="397" mass="41330">MKNTTSRPSGLLLILAFTAVYIIWGTTYLAMRFGLLGLKPFVLSTLRYGLATVGLFALIAIKGLALPSAKNVRIFAISGLLMLVGGTGLVVTGEQYINSGATAVIIATEPILFLFADRTNRRAYNATTLLGIALGFAGIFLFSHYTGSSDAPGSSDVLKGSILVFISTLFWVAGTLYARKATVAPAASATTVESEASEPGRSPSGRALRFKSSPSLDLRPTGSVTRSGSGLSASIPNAASPEVAAAPAAQAPAEAAPTSPIVGMAIQHLAAAAASLFIAIMSGQWQTFHPGAVPGAAYIGLAYLVIFGTFIAFTAFMWLMKVQPPAIVSTHTYVNPVVAVIAGWLLAGETIGIPQLLALVLVLLGIVLVQSPRKLNGFPRRLFLRRPAKAPRCEAGG</sequence>
<feature type="transmembrane region" description="Helical" evidence="7">
    <location>
        <begin position="265"/>
        <end position="285"/>
    </location>
</feature>
<feature type="transmembrane region" description="Helical" evidence="7">
    <location>
        <begin position="326"/>
        <end position="347"/>
    </location>
</feature>
<feature type="transmembrane region" description="Helical" evidence="7">
    <location>
        <begin position="97"/>
        <end position="116"/>
    </location>
</feature>
<evidence type="ECO:0000256" key="7">
    <source>
        <dbReference type="SAM" id="Phobius"/>
    </source>
</evidence>
<feature type="region of interest" description="Disordered" evidence="6">
    <location>
        <begin position="188"/>
        <end position="233"/>
    </location>
</feature>
<keyword evidence="3 7" id="KW-0812">Transmembrane</keyword>
<protein>
    <recommendedName>
        <fullName evidence="8">EamA domain-containing protein</fullName>
    </recommendedName>
</protein>
<name>A0A8J2UIV3_9BACT</name>
<keyword evidence="5 7" id="KW-0472">Membrane</keyword>
<reference evidence="9" key="2">
    <citation type="submission" date="2020-09" db="EMBL/GenBank/DDBJ databases">
        <authorList>
            <person name="Sun Q."/>
            <person name="Zhou Y."/>
        </authorList>
    </citation>
    <scope>NUCLEOTIDE SEQUENCE</scope>
    <source>
        <strain evidence="9">CGMCC 1.15448</strain>
    </source>
</reference>
<dbReference type="InterPro" id="IPR000620">
    <property type="entry name" value="EamA_dom"/>
</dbReference>
<organism evidence="9 10">
    <name type="scientific">Puia dinghuensis</name>
    <dbReference type="NCBI Taxonomy" id="1792502"/>
    <lineage>
        <taxon>Bacteria</taxon>
        <taxon>Pseudomonadati</taxon>
        <taxon>Bacteroidota</taxon>
        <taxon>Chitinophagia</taxon>
        <taxon>Chitinophagales</taxon>
        <taxon>Chitinophagaceae</taxon>
        <taxon>Puia</taxon>
    </lineage>
</organism>
<keyword evidence="10" id="KW-1185">Reference proteome</keyword>
<evidence type="ECO:0000256" key="6">
    <source>
        <dbReference type="SAM" id="MobiDB-lite"/>
    </source>
</evidence>
<dbReference type="PANTHER" id="PTHR32322:SF2">
    <property type="entry name" value="EAMA DOMAIN-CONTAINING PROTEIN"/>
    <property type="match status" value="1"/>
</dbReference>
<comment type="similarity">
    <text evidence="2">Belongs to the EamA transporter family.</text>
</comment>
<evidence type="ECO:0000256" key="1">
    <source>
        <dbReference type="ARBA" id="ARBA00004141"/>
    </source>
</evidence>
<dbReference type="SUPFAM" id="SSF103481">
    <property type="entry name" value="Multidrug resistance efflux transporter EmrE"/>
    <property type="match status" value="2"/>
</dbReference>
<dbReference type="Gene3D" id="1.10.3730.20">
    <property type="match status" value="1"/>
</dbReference>
<feature type="transmembrane region" description="Helical" evidence="7">
    <location>
        <begin position="353"/>
        <end position="371"/>
    </location>
</feature>
<dbReference type="EMBL" id="BMJC01000008">
    <property type="protein sequence ID" value="GGB24652.1"/>
    <property type="molecule type" value="Genomic_DNA"/>
</dbReference>
<evidence type="ECO:0000256" key="5">
    <source>
        <dbReference type="ARBA" id="ARBA00023136"/>
    </source>
</evidence>
<feature type="domain" description="EamA" evidence="8">
    <location>
        <begin position="259"/>
        <end position="369"/>
    </location>
</feature>
<dbReference type="AlphaFoldDB" id="A0A8J2UIV3"/>
<evidence type="ECO:0000256" key="3">
    <source>
        <dbReference type="ARBA" id="ARBA00022692"/>
    </source>
</evidence>
<dbReference type="Proteomes" id="UP000607559">
    <property type="component" value="Unassembled WGS sequence"/>
</dbReference>
<feature type="transmembrane region" description="Helical" evidence="7">
    <location>
        <begin position="297"/>
        <end position="319"/>
    </location>
</feature>
<evidence type="ECO:0000313" key="9">
    <source>
        <dbReference type="EMBL" id="GGB24652.1"/>
    </source>
</evidence>
<feature type="transmembrane region" description="Helical" evidence="7">
    <location>
        <begin position="157"/>
        <end position="178"/>
    </location>
</feature>
<feature type="transmembrane region" description="Helical" evidence="7">
    <location>
        <begin position="12"/>
        <end position="31"/>
    </location>
</feature>
<dbReference type="InterPro" id="IPR050638">
    <property type="entry name" value="AA-Vitamin_Transporters"/>
</dbReference>
<comment type="subcellular location">
    <subcellularLocation>
        <location evidence="1">Membrane</location>
        <topology evidence="1">Multi-pass membrane protein</topology>
    </subcellularLocation>
</comment>
<evidence type="ECO:0000256" key="4">
    <source>
        <dbReference type="ARBA" id="ARBA00022989"/>
    </source>
</evidence>
<proteinExistence type="inferred from homology"/>
<dbReference type="Pfam" id="PF00892">
    <property type="entry name" value="EamA"/>
    <property type="match status" value="2"/>
</dbReference>
<feature type="domain" description="EamA" evidence="8">
    <location>
        <begin position="14"/>
        <end position="143"/>
    </location>
</feature>
<dbReference type="PANTHER" id="PTHR32322">
    <property type="entry name" value="INNER MEMBRANE TRANSPORTER"/>
    <property type="match status" value="1"/>
</dbReference>